<keyword evidence="3" id="KW-1185">Reference proteome</keyword>
<dbReference type="SUPFAM" id="SSF160719">
    <property type="entry name" value="gpW/gp25-like"/>
    <property type="match status" value="1"/>
</dbReference>
<organism evidence="2 3">
    <name type="scientific">Pseudomonas reidholzensis</name>
    <dbReference type="NCBI Taxonomy" id="1785162"/>
    <lineage>
        <taxon>Bacteria</taxon>
        <taxon>Pseudomonadati</taxon>
        <taxon>Pseudomonadota</taxon>
        <taxon>Gammaproteobacteria</taxon>
        <taxon>Pseudomonadales</taxon>
        <taxon>Pseudomonadaceae</taxon>
        <taxon>Pseudomonas</taxon>
    </lineage>
</organism>
<dbReference type="OrthoDB" id="1524306at2"/>
<dbReference type="NCBIfam" id="TIGR03357">
    <property type="entry name" value="VI_zyme"/>
    <property type="match status" value="1"/>
</dbReference>
<evidence type="ECO:0000313" key="2">
    <source>
        <dbReference type="EMBL" id="SYX91936.1"/>
    </source>
</evidence>
<evidence type="ECO:0000313" key="3">
    <source>
        <dbReference type="Proteomes" id="UP000263595"/>
    </source>
</evidence>
<dbReference type="AlphaFoldDB" id="A0A383RZN7"/>
<dbReference type="EMBL" id="UNOZ01000030">
    <property type="protein sequence ID" value="SYX91936.1"/>
    <property type="molecule type" value="Genomic_DNA"/>
</dbReference>
<accession>A0A383RZN7</accession>
<dbReference type="InterPro" id="IPR007048">
    <property type="entry name" value="IraD/Gp25-like"/>
</dbReference>
<gene>
    <name evidence="2" type="ORF">CCOS865_04216</name>
</gene>
<dbReference type="Proteomes" id="UP000263595">
    <property type="component" value="Unassembled WGS sequence"/>
</dbReference>
<reference evidence="3" key="1">
    <citation type="submission" date="2018-08" db="EMBL/GenBank/DDBJ databases">
        <authorList>
            <person name="Blom J."/>
        </authorList>
    </citation>
    <scope>NUCLEOTIDE SEQUENCE [LARGE SCALE GENOMIC DNA]</scope>
    <source>
        <strain evidence="3">CCOS 865</strain>
    </source>
</reference>
<sequence>MSASNPSLYEILLQNFEGELELHRVAEADRQTLSVLDNLQRILNSRAGSLSHLADYGLPDMGTVLQGLPGTAHSLMTRMVGTLLKYEPRLAGLEVQLLPQSRPGHLEYSLDVRLKDGERMTLGTTLTPGGRVVVRHLKQQGYLSQW</sequence>
<protein>
    <recommendedName>
        <fullName evidence="1">IraD/Gp25-like domain-containing protein</fullName>
    </recommendedName>
</protein>
<dbReference type="Gene3D" id="3.10.450.40">
    <property type="match status" value="1"/>
</dbReference>
<feature type="domain" description="IraD/Gp25-like" evidence="1">
    <location>
        <begin position="34"/>
        <end position="115"/>
    </location>
</feature>
<proteinExistence type="predicted"/>
<dbReference type="Pfam" id="PF04965">
    <property type="entry name" value="GPW_gp25"/>
    <property type="match status" value="1"/>
</dbReference>
<evidence type="ECO:0000259" key="1">
    <source>
        <dbReference type="Pfam" id="PF04965"/>
    </source>
</evidence>
<dbReference type="InterPro" id="IPR017737">
    <property type="entry name" value="TssE1-like"/>
</dbReference>
<name>A0A383RZN7_9PSED</name>
<dbReference type="RefSeq" id="WP_119144858.1">
    <property type="nucleotide sequence ID" value="NZ_CBCSFL010000033.1"/>
</dbReference>